<dbReference type="EnsemblBacteria" id="CAD17601">
    <property type="protein sequence ID" value="CAD17601"/>
    <property type="gene ID" value="RSp0450"/>
</dbReference>
<evidence type="ECO:0000313" key="2">
    <source>
        <dbReference type="EMBL" id="CAD17601.1"/>
    </source>
</evidence>
<name>Q8XSL7_RALN1</name>
<evidence type="ECO:0000259" key="1">
    <source>
        <dbReference type="Pfam" id="PF13358"/>
    </source>
</evidence>
<feature type="domain" description="Tc1-like transposase DDE" evidence="1">
    <location>
        <begin position="22"/>
        <end position="136"/>
    </location>
</feature>
<dbReference type="KEGG" id="rso:RSp0450"/>
<dbReference type="Proteomes" id="UP000001436">
    <property type="component" value="Plasmid pGMI1000MP"/>
</dbReference>
<dbReference type="InterPro" id="IPR036397">
    <property type="entry name" value="RNaseH_sf"/>
</dbReference>
<sequence>MTLERTQPMLPMGLGYVEGVTHDYVRHGTTTLFAALNVLNGAVLAECKPRHRHQEFLAFLRSIDKAVPADLDVHCIVDNYSSHKHPKVKAWLAARPRWHMHFIPTYSSWLNQVERFFAIITDKAIRRGSFTSVKELVQKIDHFVAHYNQNCKPFAWTATADSILSKLSRLCERISGTGH</sequence>
<keyword evidence="3" id="KW-1185">Reference proteome</keyword>
<organism evidence="2 3">
    <name type="scientific">Ralstonia nicotianae (strain ATCC BAA-1114 / GMI1000)</name>
    <name type="common">Ralstonia solanacearum</name>
    <dbReference type="NCBI Taxonomy" id="267608"/>
    <lineage>
        <taxon>Bacteria</taxon>
        <taxon>Pseudomonadati</taxon>
        <taxon>Pseudomonadota</taxon>
        <taxon>Betaproteobacteria</taxon>
        <taxon>Burkholderiales</taxon>
        <taxon>Burkholderiaceae</taxon>
        <taxon>Ralstonia</taxon>
        <taxon>Ralstonia solanacearum species complex</taxon>
    </lineage>
</organism>
<proteinExistence type="predicted"/>
<dbReference type="HOGENOM" id="CLU_041125_2_2_4"/>
<evidence type="ECO:0000313" key="3">
    <source>
        <dbReference type="Proteomes" id="UP000001436"/>
    </source>
</evidence>
<geneLocation type="plasmid" evidence="3">
    <name>megaplasmid Rsp</name>
</geneLocation>
<dbReference type="NCBIfam" id="NF033545">
    <property type="entry name" value="transpos_IS630"/>
    <property type="match status" value="1"/>
</dbReference>
<dbReference type="AlphaFoldDB" id="Q8XSL7"/>
<protein>
    <submittedName>
        <fullName evidence="2">Remnant of isrso5-transposase protein</fullName>
    </submittedName>
</protein>
<dbReference type="EMBL" id="AL646053">
    <property type="protein sequence ID" value="CAD17601.1"/>
    <property type="molecule type" value="Genomic_DNA"/>
</dbReference>
<gene>
    <name evidence="2" type="primary">tISRso5-</name>
    <name evidence="2" type="ordered locus">RSp0450</name>
</gene>
<dbReference type="GO" id="GO:0003676">
    <property type="term" value="F:nucleic acid binding"/>
    <property type="evidence" value="ECO:0007669"/>
    <property type="project" value="InterPro"/>
</dbReference>
<dbReference type="Pfam" id="PF13358">
    <property type="entry name" value="DDE_3"/>
    <property type="match status" value="1"/>
</dbReference>
<dbReference type="InterPro" id="IPR047655">
    <property type="entry name" value="Transpos_IS630-like"/>
</dbReference>
<dbReference type="SUPFAM" id="SSF53098">
    <property type="entry name" value="Ribonuclease H-like"/>
    <property type="match status" value="1"/>
</dbReference>
<dbReference type="InterPro" id="IPR012337">
    <property type="entry name" value="RNaseH-like_sf"/>
</dbReference>
<dbReference type="STRING" id="267608.RSp0450"/>
<reference evidence="2 3" key="1">
    <citation type="journal article" date="2002" name="Nature">
        <title>Genome sequence of the plant pathogen Ralstonia solanacearum.</title>
        <authorList>
            <person name="Salanoubat M."/>
            <person name="Genin S."/>
            <person name="Artiguenave F."/>
            <person name="Gouzy J."/>
            <person name="Mangenot S."/>
            <person name="Arlat M."/>
            <person name="Billault A."/>
            <person name="Brottier P."/>
            <person name="Camus J.C."/>
            <person name="Cattolico L."/>
            <person name="Chandler M."/>
            <person name="Choisne N."/>
            <person name="Claudel-Renard C."/>
            <person name="Cunnac S."/>
            <person name="Demange N."/>
            <person name="Gaspin C."/>
            <person name="Lavie M."/>
            <person name="Moisan A."/>
            <person name="Robert C."/>
            <person name="Saurin W."/>
            <person name="Schiex T."/>
            <person name="Siguier P."/>
            <person name="Thebault P."/>
            <person name="Whalen M."/>
            <person name="Wincker P."/>
            <person name="Levy M."/>
            <person name="Weissenbach J."/>
            <person name="Boucher C.A."/>
        </authorList>
    </citation>
    <scope>NUCLEOTIDE SEQUENCE [LARGE SCALE GENOMIC DNA]</scope>
    <source>
        <strain evidence="3">ATCC BAA-1114 / GMI1000</strain>
    </source>
</reference>
<dbReference type="Gene3D" id="3.30.420.10">
    <property type="entry name" value="Ribonuclease H-like superfamily/Ribonuclease H"/>
    <property type="match status" value="1"/>
</dbReference>
<dbReference type="InterPro" id="IPR038717">
    <property type="entry name" value="Tc1-like_DDE_dom"/>
</dbReference>
<dbReference type="eggNOG" id="COG3335">
    <property type="taxonomic scope" value="Bacteria"/>
</dbReference>
<accession>Q8XSL7</accession>